<dbReference type="Proteomes" id="UP001501565">
    <property type="component" value="Unassembled WGS sequence"/>
</dbReference>
<comment type="caution">
    <text evidence="8">The sequence shown here is derived from an EMBL/GenBank/DDBJ whole genome shotgun (WGS) entry which is preliminary data.</text>
</comment>
<dbReference type="InterPro" id="IPR014284">
    <property type="entry name" value="RNA_pol_sigma-70_dom"/>
</dbReference>
<organism evidence="8 9">
    <name type="scientific">Litoribacillus peritrichatus</name>
    <dbReference type="NCBI Taxonomy" id="718191"/>
    <lineage>
        <taxon>Bacteria</taxon>
        <taxon>Pseudomonadati</taxon>
        <taxon>Pseudomonadota</taxon>
        <taxon>Gammaproteobacteria</taxon>
        <taxon>Oceanospirillales</taxon>
        <taxon>Oceanospirillaceae</taxon>
        <taxon>Litoribacillus</taxon>
    </lineage>
</organism>
<reference evidence="9" key="1">
    <citation type="journal article" date="2019" name="Int. J. Syst. Evol. Microbiol.">
        <title>The Global Catalogue of Microorganisms (GCM) 10K type strain sequencing project: providing services to taxonomists for standard genome sequencing and annotation.</title>
        <authorList>
            <consortium name="The Broad Institute Genomics Platform"/>
            <consortium name="The Broad Institute Genome Sequencing Center for Infectious Disease"/>
            <person name="Wu L."/>
            <person name="Ma J."/>
        </authorList>
    </citation>
    <scope>NUCLEOTIDE SEQUENCE [LARGE SCALE GENOMIC DNA]</scope>
    <source>
        <strain evidence="9">JCM 17551</strain>
    </source>
</reference>
<name>A0ABP7MVV4_9GAMM</name>
<dbReference type="NCBIfam" id="TIGR02937">
    <property type="entry name" value="sigma70-ECF"/>
    <property type="match status" value="1"/>
</dbReference>
<keyword evidence="9" id="KW-1185">Reference proteome</keyword>
<dbReference type="Gene3D" id="1.10.1740.10">
    <property type="match status" value="1"/>
</dbReference>
<dbReference type="InterPro" id="IPR013325">
    <property type="entry name" value="RNA_pol_sigma_r2"/>
</dbReference>
<evidence type="ECO:0000313" key="8">
    <source>
        <dbReference type="EMBL" id="GAA3929936.1"/>
    </source>
</evidence>
<dbReference type="RefSeq" id="WP_344799195.1">
    <property type="nucleotide sequence ID" value="NZ_BAABBN010000007.1"/>
</dbReference>
<comment type="similarity">
    <text evidence="1">Belongs to the sigma-70 factor family. ECF subfamily.</text>
</comment>
<dbReference type="Pfam" id="PF08281">
    <property type="entry name" value="Sigma70_r4_2"/>
    <property type="match status" value="1"/>
</dbReference>
<gene>
    <name evidence="8" type="primary">sigZ</name>
    <name evidence="8" type="ORF">GCM10022277_28250</name>
</gene>
<keyword evidence="3" id="KW-0731">Sigma factor</keyword>
<dbReference type="EMBL" id="BAABBN010000007">
    <property type="protein sequence ID" value="GAA3929936.1"/>
    <property type="molecule type" value="Genomic_DNA"/>
</dbReference>
<feature type="domain" description="RNA polymerase sigma factor 70 region 4 type 2" evidence="7">
    <location>
        <begin position="102"/>
        <end position="149"/>
    </location>
</feature>
<evidence type="ECO:0000256" key="4">
    <source>
        <dbReference type="ARBA" id="ARBA00023163"/>
    </source>
</evidence>
<evidence type="ECO:0000256" key="3">
    <source>
        <dbReference type="ARBA" id="ARBA00023082"/>
    </source>
</evidence>
<dbReference type="InterPro" id="IPR039425">
    <property type="entry name" value="RNA_pol_sigma-70-like"/>
</dbReference>
<proteinExistence type="inferred from homology"/>
<dbReference type="InterPro" id="IPR036388">
    <property type="entry name" value="WH-like_DNA-bd_sf"/>
</dbReference>
<dbReference type="InterPro" id="IPR013249">
    <property type="entry name" value="RNA_pol_sigma70_r4_t2"/>
</dbReference>
<dbReference type="PANTHER" id="PTHR43133">
    <property type="entry name" value="RNA POLYMERASE ECF-TYPE SIGMA FACTO"/>
    <property type="match status" value="1"/>
</dbReference>
<evidence type="ECO:0000259" key="6">
    <source>
        <dbReference type="Pfam" id="PF04542"/>
    </source>
</evidence>
<sequence>MNLEVVWSEYRESLKRFLLSKVSDPDEVEDLLQEVLIKTHKNLKTIKSEASIKSWLFQTANNAIIDFYRKNARSRNIQTEDLWYDDFDDDVKASLASCILPFINRLPDKEAQLLLAVEVNGQPQKEYAQSQGMSYSTLKSRVQKSRKNLRSLFDECCHFSIDASGNIFDFNPKDGHPRDSKCNKC</sequence>
<evidence type="ECO:0000256" key="5">
    <source>
        <dbReference type="NCBIfam" id="TIGR02959"/>
    </source>
</evidence>
<dbReference type="Pfam" id="PF04542">
    <property type="entry name" value="Sigma70_r2"/>
    <property type="match status" value="1"/>
</dbReference>
<dbReference type="InterPro" id="IPR013324">
    <property type="entry name" value="RNA_pol_sigma_r3/r4-like"/>
</dbReference>
<accession>A0ABP7MVV4</accession>
<evidence type="ECO:0000256" key="1">
    <source>
        <dbReference type="ARBA" id="ARBA00010641"/>
    </source>
</evidence>
<protein>
    <recommendedName>
        <fullName evidence="5">RNA polymerase sigma factor SigZ</fullName>
    </recommendedName>
</protein>
<dbReference type="InterPro" id="IPR014304">
    <property type="entry name" value="RNA_pol_sigma-Z"/>
</dbReference>
<keyword evidence="2" id="KW-0805">Transcription regulation</keyword>
<evidence type="ECO:0000256" key="2">
    <source>
        <dbReference type="ARBA" id="ARBA00023015"/>
    </source>
</evidence>
<dbReference type="SUPFAM" id="SSF88659">
    <property type="entry name" value="Sigma3 and sigma4 domains of RNA polymerase sigma factors"/>
    <property type="match status" value="1"/>
</dbReference>
<evidence type="ECO:0000259" key="7">
    <source>
        <dbReference type="Pfam" id="PF08281"/>
    </source>
</evidence>
<dbReference type="InterPro" id="IPR007627">
    <property type="entry name" value="RNA_pol_sigma70_r2"/>
</dbReference>
<dbReference type="NCBIfam" id="NF007215">
    <property type="entry name" value="PRK09637.1"/>
    <property type="match status" value="1"/>
</dbReference>
<feature type="domain" description="RNA polymerase sigma-70 region 2" evidence="6">
    <location>
        <begin position="8"/>
        <end position="73"/>
    </location>
</feature>
<evidence type="ECO:0000313" key="9">
    <source>
        <dbReference type="Proteomes" id="UP001501565"/>
    </source>
</evidence>
<keyword evidence="4" id="KW-0804">Transcription</keyword>
<dbReference type="Gene3D" id="1.10.10.10">
    <property type="entry name" value="Winged helix-like DNA-binding domain superfamily/Winged helix DNA-binding domain"/>
    <property type="match status" value="1"/>
</dbReference>
<dbReference type="SUPFAM" id="SSF88946">
    <property type="entry name" value="Sigma2 domain of RNA polymerase sigma factors"/>
    <property type="match status" value="1"/>
</dbReference>
<dbReference type="PANTHER" id="PTHR43133:SF62">
    <property type="entry name" value="RNA POLYMERASE SIGMA FACTOR SIGZ"/>
    <property type="match status" value="1"/>
</dbReference>
<dbReference type="NCBIfam" id="TIGR02959">
    <property type="entry name" value="SigZ"/>
    <property type="match status" value="1"/>
</dbReference>